<dbReference type="InterPro" id="IPR008963">
    <property type="entry name" value="Purple_acid_Pase-like_N"/>
</dbReference>
<dbReference type="OrthoDB" id="9809781at2"/>
<sequence length="440" mass="48499">MNAVRFGKLVLIGLLTLIAAVALYRFTELRLDARPSGPIGPFLQSPAPDAITVRWRSEEPTAERVFFRPEGASEWQAEGDGAMGTDHRVRLSGLAPATRYQYRLGDSAASEPLASFRTSPAPGDPGPHRLWLLGDPGVNNPVAHAVRDQSLAWMESNPIEEGRPLPDLILTSGDNAYPSGRDRDFRDGFFATYAEQLPFVPLWPAHGNHDARRTAYERIFDLPTRGEAGGEPSGSEFYYSFDHGNAHFVVLDSEQHSLDPDGAMGRWLRQDLARTEADWIIVIVHRAPFSRGSNDADEASGSDWRQLDIRDRWMPILEQHGVDLIIAGHSHGYERSRMVGGFHTTADRFDDSFLMGDGNGSVDNPYRRPRRCDESCGTVYLVAGMSALPQTGPLDHPMMAHSEATGGAVILDIDGLELTGRYLRIDGSIGDHFSIVKSDP</sequence>
<dbReference type="GO" id="GO:0003993">
    <property type="term" value="F:acid phosphatase activity"/>
    <property type="evidence" value="ECO:0007669"/>
    <property type="project" value="InterPro"/>
</dbReference>
<dbReference type="InterPro" id="IPR004843">
    <property type="entry name" value="Calcineurin-like_PHP"/>
</dbReference>
<dbReference type="Proteomes" id="UP000066624">
    <property type="component" value="Chromosome"/>
</dbReference>
<dbReference type="InterPro" id="IPR029052">
    <property type="entry name" value="Metallo-depent_PP-like"/>
</dbReference>
<dbReference type="Gene3D" id="3.60.21.10">
    <property type="match status" value="1"/>
</dbReference>
<keyword evidence="2" id="KW-1185">Reference proteome</keyword>
<dbReference type="STRING" id="1579979.WM2015_900"/>
<dbReference type="SUPFAM" id="SSF56300">
    <property type="entry name" value="Metallo-dependent phosphatases"/>
    <property type="match status" value="1"/>
</dbReference>
<dbReference type="PANTHER" id="PTHR22953:SF153">
    <property type="entry name" value="PURPLE ACID PHOSPHATASE"/>
    <property type="match status" value="1"/>
</dbReference>
<dbReference type="GO" id="GO:0046872">
    <property type="term" value="F:metal ion binding"/>
    <property type="evidence" value="ECO:0007669"/>
    <property type="project" value="InterPro"/>
</dbReference>
<dbReference type="InterPro" id="IPR003961">
    <property type="entry name" value="FN3_dom"/>
</dbReference>
<organism evidence="1 2">
    <name type="scientific">Wenzhouxiangella marina</name>
    <dbReference type="NCBI Taxonomy" id="1579979"/>
    <lineage>
        <taxon>Bacteria</taxon>
        <taxon>Pseudomonadati</taxon>
        <taxon>Pseudomonadota</taxon>
        <taxon>Gammaproteobacteria</taxon>
        <taxon>Chromatiales</taxon>
        <taxon>Wenzhouxiangellaceae</taxon>
        <taxon>Wenzhouxiangella</taxon>
    </lineage>
</organism>
<dbReference type="Pfam" id="PF16656">
    <property type="entry name" value="Pur_ac_phosph_N"/>
    <property type="match status" value="1"/>
</dbReference>
<dbReference type="InterPro" id="IPR039331">
    <property type="entry name" value="PAPs-like"/>
</dbReference>
<protein>
    <submittedName>
        <fullName evidence="1">Uncharacterized protein</fullName>
    </submittedName>
</protein>
<dbReference type="Pfam" id="PF00149">
    <property type="entry name" value="Metallophos"/>
    <property type="match status" value="1"/>
</dbReference>
<evidence type="ECO:0000313" key="1">
    <source>
        <dbReference type="EMBL" id="AKS41281.1"/>
    </source>
</evidence>
<dbReference type="KEGG" id="wma:WM2015_900"/>
<dbReference type="AlphaFoldDB" id="A0A0K0XUI6"/>
<proteinExistence type="predicted"/>
<dbReference type="CDD" id="cd00063">
    <property type="entry name" value="FN3"/>
    <property type="match status" value="1"/>
</dbReference>
<dbReference type="PANTHER" id="PTHR22953">
    <property type="entry name" value="ACID PHOSPHATASE RELATED"/>
    <property type="match status" value="1"/>
</dbReference>
<gene>
    <name evidence="1" type="ORF">WM2015_900</name>
</gene>
<name>A0A0K0XUI6_9GAMM</name>
<evidence type="ECO:0000313" key="2">
    <source>
        <dbReference type="Proteomes" id="UP000066624"/>
    </source>
</evidence>
<dbReference type="RefSeq" id="WP_049724926.1">
    <property type="nucleotide sequence ID" value="NZ_CP012154.1"/>
</dbReference>
<accession>A0A0K0XUI6</accession>
<dbReference type="SUPFAM" id="SSF49363">
    <property type="entry name" value="Purple acid phosphatase, N-terminal domain"/>
    <property type="match status" value="1"/>
</dbReference>
<dbReference type="InterPro" id="IPR015914">
    <property type="entry name" value="PAPs_N"/>
</dbReference>
<reference evidence="1 2" key="1">
    <citation type="submission" date="2015-07" db="EMBL/GenBank/DDBJ databases">
        <authorList>
            <person name="Noorani M."/>
        </authorList>
    </citation>
    <scope>NUCLEOTIDE SEQUENCE [LARGE SCALE GENOMIC DNA]</scope>
    <source>
        <strain evidence="1 2">KCTC 42284</strain>
    </source>
</reference>
<dbReference type="Gene3D" id="2.60.40.380">
    <property type="entry name" value="Purple acid phosphatase-like, N-terminal"/>
    <property type="match status" value="1"/>
</dbReference>
<dbReference type="EMBL" id="CP012154">
    <property type="protein sequence ID" value="AKS41281.1"/>
    <property type="molecule type" value="Genomic_DNA"/>
</dbReference>